<dbReference type="GO" id="GO:0016491">
    <property type="term" value="F:oxidoreductase activity"/>
    <property type="evidence" value="ECO:0007669"/>
    <property type="project" value="TreeGrafter"/>
</dbReference>
<feature type="domain" description="NACHT" evidence="2">
    <location>
        <begin position="508"/>
        <end position="644"/>
    </location>
</feature>
<dbReference type="EMBL" id="JAGHQM010001374">
    <property type="protein sequence ID" value="KAH0555759.1"/>
    <property type="molecule type" value="Genomic_DNA"/>
</dbReference>
<dbReference type="InterPro" id="IPR007111">
    <property type="entry name" value="NACHT_NTPase"/>
</dbReference>
<evidence type="ECO:0000313" key="4">
    <source>
        <dbReference type="Proteomes" id="UP000750711"/>
    </source>
</evidence>
<dbReference type="Pfam" id="PF23238">
    <property type="entry name" value="DUF7068"/>
    <property type="match status" value="1"/>
</dbReference>
<keyword evidence="1" id="KW-0677">Repeat</keyword>
<evidence type="ECO:0000313" key="3">
    <source>
        <dbReference type="EMBL" id="KAH0555759.1"/>
    </source>
</evidence>
<dbReference type="InterPro" id="IPR055496">
    <property type="entry name" value="DUF7068"/>
</dbReference>
<dbReference type="PROSITE" id="PS50837">
    <property type="entry name" value="NACHT"/>
    <property type="match status" value="1"/>
</dbReference>
<keyword evidence="4" id="KW-1185">Reference proteome</keyword>
<gene>
    <name evidence="3" type="ORF">GP486_006296</name>
</gene>
<organism evidence="3 4">
    <name type="scientific">Trichoglossum hirsutum</name>
    <dbReference type="NCBI Taxonomy" id="265104"/>
    <lineage>
        <taxon>Eukaryota</taxon>
        <taxon>Fungi</taxon>
        <taxon>Dikarya</taxon>
        <taxon>Ascomycota</taxon>
        <taxon>Pezizomycotina</taxon>
        <taxon>Geoglossomycetes</taxon>
        <taxon>Geoglossales</taxon>
        <taxon>Geoglossaceae</taxon>
        <taxon>Trichoglossum</taxon>
    </lineage>
</organism>
<dbReference type="Pfam" id="PF13646">
    <property type="entry name" value="HEAT_2"/>
    <property type="match status" value="4"/>
</dbReference>
<comment type="caution">
    <text evidence="3">The sequence shown here is derived from an EMBL/GenBank/DDBJ whole genome shotgun (WGS) entry which is preliminary data.</text>
</comment>
<dbReference type="Pfam" id="PF05729">
    <property type="entry name" value="NACHT"/>
    <property type="match status" value="1"/>
</dbReference>
<dbReference type="InterPro" id="IPR027417">
    <property type="entry name" value="P-loop_NTPase"/>
</dbReference>
<dbReference type="Proteomes" id="UP000750711">
    <property type="component" value="Unassembled WGS sequence"/>
</dbReference>
<dbReference type="SUPFAM" id="SSF48371">
    <property type="entry name" value="ARM repeat"/>
    <property type="match status" value="1"/>
</dbReference>
<dbReference type="InterPro" id="IPR056251">
    <property type="entry name" value="Arm_rpt_dom"/>
</dbReference>
<proteinExistence type="predicted"/>
<dbReference type="PANTHER" id="PTHR12697">
    <property type="entry name" value="PBS LYASE HEAT-LIKE PROTEIN"/>
    <property type="match status" value="1"/>
</dbReference>
<dbReference type="Pfam" id="PF17776">
    <property type="entry name" value="NLRC4_HD2"/>
    <property type="match status" value="1"/>
</dbReference>
<dbReference type="Pfam" id="PF23948">
    <property type="entry name" value="ARM_5"/>
    <property type="match status" value="1"/>
</dbReference>
<dbReference type="InterPro" id="IPR016024">
    <property type="entry name" value="ARM-type_fold"/>
</dbReference>
<evidence type="ECO:0000256" key="1">
    <source>
        <dbReference type="ARBA" id="ARBA00022737"/>
    </source>
</evidence>
<dbReference type="Gene3D" id="1.25.10.10">
    <property type="entry name" value="Leucine-rich Repeat Variant"/>
    <property type="match status" value="4"/>
</dbReference>
<dbReference type="Gene3D" id="3.40.50.300">
    <property type="entry name" value="P-loop containing nucleotide triphosphate hydrolases"/>
    <property type="match status" value="1"/>
</dbReference>
<evidence type="ECO:0000259" key="2">
    <source>
        <dbReference type="PROSITE" id="PS50837"/>
    </source>
</evidence>
<dbReference type="InterPro" id="IPR011989">
    <property type="entry name" value="ARM-like"/>
</dbReference>
<dbReference type="InterPro" id="IPR041267">
    <property type="entry name" value="NLRP_HD2"/>
</dbReference>
<reference evidence="3" key="1">
    <citation type="submission" date="2021-03" db="EMBL/GenBank/DDBJ databases">
        <title>Comparative genomics and phylogenomic investigation of the class Geoglossomycetes provide insights into ecological specialization and systematics.</title>
        <authorList>
            <person name="Melie T."/>
            <person name="Pirro S."/>
            <person name="Miller A.N."/>
            <person name="Quandt A."/>
        </authorList>
    </citation>
    <scope>NUCLEOTIDE SEQUENCE</scope>
    <source>
        <strain evidence="3">CAQ_001_2017</strain>
    </source>
</reference>
<dbReference type="PANTHER" id="PTHR12697:SF5">
    <property type="entry name" value="DEOXYHYPUSINE HYDROXYLASE"/>
    <property type="match status" value="1"/>
</dbReference>
<accession>A0A9P8IHH2</accession>
<protein>
    <recommendedName>
        <fullName evidence="2">NACHT domain-containing protein</fullName>
    </recommendedName>
</protein>
<dbReference type="SUPFAM" id="SSF52540">
    <property type="entry name" value="P-loop containing nucleoside triphosphate hydrolases"/>
    <property type="match status" value="1"/>
</dbReference>
<sequence length="1490" mass="168222">MAHVHKRPLSTEKLVERLGDPKLMETERKALQALSKSMIGVFKDDRKSSYMLEIVELSSVVASGDYGSLVEAVANAIINGTSDSNILGPTLLKDFVYVLRRAEGVQWAKTALGPVMASLQQRLKSAVGQAQPESQYQLICTLSAIIDRMIDIKTGGLSREVLHEPLLMQLKSLSDHQELRLAQAACYAHQALLGVPDDEGPYQKLWRHMCTIGGDALKAAGVVSGRDPAKLLDAISALKEMPNLIKSMIGVIKDIESMARGMKPQPKQKDWYFALRYTDMLIQAKAVDKLKELIPDIPCRKKKKFLCGLYAQLEQAWGNGDSDMKDRIVRVLEQAVIPIGSTHRRVQEWDALVADTLGLEKTFQSTSRSRILSKKKEYNSDIEIFLRRRLIPGTLPKLLFEEAWSRCEEAQVFYADAGVRKYYTEGNRLKIERLSGKELDMGSCYINLAVVEHLSGGDVEHSEEGNTKRRSNKFSLFDRLKVETPNRNFQVSLPALFDLRDGRTARPKRILIQGCAGVGKTTLCKKIVYDYIHDGMWASLFNRLLWVPLRKLKRSSGSAYNLEDLFYDEYFSPYGEREGKLLANALFKTVCNPDPDSNPTSYGRTLFVLDGLDEVSREINSETHVAKFLRGILNQQNVIITSRPYGMRLDNLDLELETIGFYPDQVNDYLWKVIPEKANEVQEFIQGHMLIQGLVRIPIQLDAICYTWDESFRSQGTPKSMTTLYQYIVLKLWKKDIPRLEGRLNRKPLENYDVQNRYDTQIKEYVRDESNHLGLLAFTGMCNNTVGFEKVHRSEICKEFEKIGSPVYENELKSLSFLRTSDHTLDDSKQVYHFLHLTFQEFFAAQYFARHWIKSGELLCLEFDNDTTKPKVLKMTARDFFKKEKYNGRYDILWRFVAGLLHAHRDEKPPDRLLLPEDEPLNRFFQTLEDEPRDLLGPAHQRIVMHCLSEVPDRELSLDGLRNPMENRLLDWVSFGCDLSENVNLTLQREFPDHLLITLLKNGEEGMKKAVLRSLELRPSVPSEVFEVLGLLLKDRDPSMRFRVVFALGSQSALPKEILEALVPLLRDGDQAVRLFAARALGNQSTLPKETLEVLVSLLKGGDQNVRLSATDALGYQFASPKEILEVVVPLLKDGDPDVRSSTANILRYRSALPKEVLGVLVSLLKDGHPDVRSSAVDILKYQSALPKEILEALVLLLKDGDHNVRPSAARALGNQSALPREILEALSLLLKDGDQNVRSSTAGALGSRPTLPKEILEVLNSLLEDDNPGVRLSAAGALGNQLALPREILEALISQLKDGDRNIRSSAAHALGKQSALPREILEALSSLLKNGDRNIRPSTVHALRNQSALPKEILEALSLSLMDEDVCVRLSAADALKHQSALPTEILEALIPLLKDNTWGVGPSVAGAIYRRPDFYRYLPSMDVQCLNALFSFWIRKSFEEQISCYLQDDTLYIYTVEGLRKVPLTPNQQMTLMDVVRKVRQDLHVPS</sequence>
<name>A0A9P8IHH2_9PEZI</name>